<dbReference type="PANTHER" id="PTHR47999">
    <property type="entry name" value="TRANSCRIPTION FACTOR MYB8-RELATED-RELATED"/>
    <property type="match status" value="1"/>
</dbReference>
<dbReference type="InterPro" id="IPR009057">
    <property type="entry name" value="Homeodomain-like_sf"/>
</dbReference>
<comment type="subcellular location">
    <subcellularLocation>
        <location evidence="1">Nucleus</location>
    </subcellularLocation>
</comment>
<dbReference type="CDD" id="cd00167">
    <property type="entry name" value="SANT"/>
    <property type="match status" value="1"/>
</dbReference>
<reference evidence="7 8" key="1">
    <citation type="submission" date="2024-01" db="EMBL/GenBank/DDBJ databases">
        <title>The genomes of 5 underutilized Papilionoideae crops provide insights into root nodulation and disease resistanc.</title>
        <authorList>
            <person name="Yuan L."/>
        </authorList>
    </citation>
    <scope>NUCLEOTIDE SEQUENCE [LARGE SCALE GENOMIC DNA]</scope>
    <source>
        <strain evidence="7">ZHUSHIDOU_FW_LH</strain>
        <tissue evidence="7">Leaf</tissue>
    </source>
</reference>
<dbReference type="Gene3D" id="1.10.10.60">
    <property type="entry name" value="Homeodomain-like"/>
    <property type="match status" value="1"/>
</dbReference>
<evidence type="ECO:0008006" key="9">
    <source>
        <dbReference type="Google" id="ProtNLM"/>
    </source>
</evidence>
<keyword evidence="3" id="KW-0539">Nucleus</keyword>
<evidence type="ECO:0000256" key="1">
    <source>
        <dbReference type="ARBA" id="ARBA00004123"/>
    </source>
</evidence>
<protein>
    <recommendedName>
        <fullName evidence="9">Myb-like domain-containing protein</fullName>
    </recommendedName>
</protein>
<dbReference type="Pfam" id="PF00249">
    <property type="entry name" value="Myb_DNA-binding"/>
    <property type="match status" value="1"/>
</dbReference>
<evidence type="ECO:0000259" key="5">
    <source>
        <dbReference type="PROSITE" id="PS50090"/>
    </source>
</evidence>
<evidence type="ECO:0000313" key="7">
    <source>
        <dbReference type="EMBL" id="KAK7244640.1"/>
    </source>
</evidence>
<dbReference type="Proteomes" id="UP001372338">
    <property type="component" value="Unassembled WGS sequence"/>
</dbReference>
<evidence type="ECO:0000313" key="8">
    <source>
        <dbReference type="Proteomes" id="UP001372338"/>
    </source>
</evidence>
<dbReference type="InterPro" id="IPR017930">
    <property type="entry name" value="Myb_dom"/>
</dbReference>
<feature type="signal peptide" evidence="4">
    <location>
        <begin position="1"/>
        <end position="22"/>
    </location>
</feature>
<keyword evidence="8" id="KW-1185">Reference proteome</keyword>
<dbReference type="PROSITE" id="PS51294">
    <property type="entry name" value="HTH_MYB"/>
    <property type="match status" value="1"/>
</dbReference>
<proteinExistence type="predicted"/>
<feature type="domain" description="Myb-like" evidence="5">
    <location>
        <begin position="28"/>
        <end position="80"/>
    </location>
</feature>
<feature type="chain" id="PRO_5042924075" description="Myb-like domain-containing protein" evidence="4">
    <location>
        <begin position="23"/>
        <end position="212"/>
    </location>
</feature>
<dbReference type="AlphaFoldDB" id="A0AAN9E1U7"/>
<evidence type="ECO:0000256" key="3">
    <source>
        <dbReference type="ARBA" id="ARBA00023242"/>
    </source>
</evidence>
<keyword evidence="4" id="KW-0732">Signal</keyword>
<comment type="caution">
    <text evidence="7">The sequence shown here is derived from an EMBL/GenBank/DDBJ whole genome shotgun (WGS) entry which is preliminary data.</text>
</comment>
<dbReference type="SUPFAM" id="SSF46689">
    <property type="entry name" value="Homeodomain-like"/>
    <property type="match status" value="1"/>
</dbReference>
<dbReference type="EMBL" id="JAYWIO010000008">
    <property type="protein sequence ID" value="KAK7244640.1"/>
    <property type="molecule type" value="Genomic_DNA"/>
</dbReference>
<dbReference type="InterPro" id="IPR001005">
    <property type="entry name" value="SANT/Myb"/>
</dbReference>
<evidence type="ECO:0000256" key="2">
    <source>
        <dbReference type="ARBA" id="ARBA00023125"/>
    </source>
</evidence>
<evidence type="ECO:0000256" key="4">
    <source>
        <dbReference type="SAM" id="SignalP"/>
    </source>
</evidence>
<dbReference type="PROSITE" id="PS50090">
    <property type="entry name" value="MYB_LIKE"/>
    <property type="match status" value="1"/>
</dbReference>
<dbReference type="PANTHER" id="PTHR47999:SF96">
    <property type="entry name" value="TRANSCRIPTION REPRESSOR MYB6-LIKE"/>
    <property type="match status" value="1"/>
</dbReference>
<gene>
    <name evidence="7" type="ORF">RIF29_39465</name>
</gene>
<organism evidence="7 8">
    <name type="scientific">Crotalaria pallida</name>
    <name type="common">Smooth rattlebox</name>
    <name type="synonym">Crotalaria striata</name>
    <dbReference type="NCBI Taxonomy" id="3830"/>
    <lineage>
        <taxon>Eukaryota</taxon>
        <taxon>Viridiplantae</taxon>
        <taxon>Streptophyta</taxon>
        <taxon>Embryophyta</taxon>
        <taxon>Tracheophyta</taxon>
        <taxon>Spermatophyta</taxon>
        <taxon>Magnoliopsida</taxon>
        <taxon>eudicotyledons</taxon>
        <taxon>Gunneridae</taxon>
        <taxon>Pentapetalae</taxon>
        <taxon>rosids</taxon>
        <taxon>fabids</taxon>
        <taxon>Fabales</taxon>
        <taxon>Fabaceae</taxon>
        <taxon>Papilionoideae</taxon>
        <taxon>50 kb inversion clade</taxon>
        <taxon>genistoids sensu lato</taxon>
        <taxon>core genistoids</taxon>
        <taxon>Crotalarieae</taxon>
        <taxon>Crotalaria</taxon>
    </lineage>
</organism>
<keyword evidence="2" id="KW-0238">DNA-binding</keyword>
<accession>A0AAN9E1U7</accession>
<evidence type="ECO:0000259" key="6">
    <source>
        <dbReference type="PROSITE" id="PS51294"/>
    </source>
</evidence>
<dbReference type="InterPro" id="IPR015495">
    <property type="entry name" value="Myb_TF_plants"/>
</dbReference>
<sequence length="212" mass="24296">MLKQRICFTLILFFVLKMGGRTTPCYKKVGLKKGPWSEEEDKMLAAYVQEHGYGNWHSFPAKAAQAMESNKLKLRINNGMLDVLSWRHGQLEVADITNDKRHGYGAESHNLVGEEDHLHKSNMVNKERSSLPGDYYSWTGLHMDGVMQTHDEQTKKYFQAISLALLRIEGRELRIEYSFLRKVVGVPTKFQYKELEEAIDGFQAVIVKVSSA</sequence>
<name>A0AAN9E1U7_CROPI</name>
<dbReference type="GO" id="GO:0003677">
    <property type="term" value="F:DNA binding"/>
    <property type="evidence" value="ECO:0007669"/>
    <property type="project" value="UniProtKB-KW"/>
</dbReference>
<feature type="domain" description="HTH myb-type" evidence="6">
    <location>
        <begin position="28"/>
        <end position="58"/>
    </location>
</feature>
<dbReference type="GO" id="GO:0005634">
    <property type="term" value="C:nucleus"/>
    <property type="evidence" value="ECO:0007669"/>
    <property type="project" value="UniProtKB-SubCell"/>
</dbReference>